<name>A0A2P4UB34_9ACTN</name>
<dbReference type="EMBL" id="MTBP01000006">
    <property type="protein sequence ID" value="POM22257.1"/>
    <property type="molecule type" value="Genomic_DNA"/>
</dbReference>
<gene>
    <name evidence="3" type="ORF">BTM25_56690</name>
</gene>
<dbReference type="InterPro" id="IPR021449">
    <property type="entry name" value="DUF3099"/>
</dbReference>
<comment type="caution">
    <text evidence="3">The sequence shown here is derived from an EMBL/GenBank/DDBJ whole genome shotgun (WGS) entry which is preliminary data.</text>
</comment>
<accession>A0A2P4UB34</accession>
<reference evidence="3 4" key="1">
    <citation type="journal article" date="2017" name="Chemistry">
        <title>Isolation, Biosynthesis and Chemical Modifications of Rubterolones A-F: Rare Tropolone Alkaloids from Actinomadura sp. 5-2.</title>
        <authorList>
            <person name="Guo H."/>
            <person name="Benndorf R."/>
            <person name="Leichnitz D."/>
            <person name="Klassen J.L."/>
            <person name="Vollmers J."/>
            <person name="Gorls H."/>
            <person name="Steinacker M."/>
            <person name="Weigel C."/>
            <person name="Dahse H.M."/>
            <person name="Kaster A.K."/>
            <person name="de Beer Z.W."/>
            <person name="Poulsen M."/>
            <person name="Beemelmanns C."/>
        </authorList>
    </citation>
    <scope>NUCLEOTIDE SEQUENCE [LARGE SCALE GENOMIC DNA]</scope>
    <source>
        <strain evidence="3 4">5-2</strain>
    </source>
</reference>
<sequence>MNPRRSEDVHLVTDARRPLSEDISARQKRYLLSMGLRTSCFLGAVFAGLAHAPFWAVGVLVLGAIFLPYVAVVVANAGRRPDPPARLRDGQSRHHKRVSGSRPEIGS</sequence>
<keyword evidence="4" id="KW-1185">Reference proteome</keyword>
<evidence type="ECO:0008006" key="5">
    <source>
        <dbReference type="Google" id="ProtNLM"/>
    </source>
</evidence>
<keyword evidence="2" id="KW-0812">Transmembrane</keyword>
<feature type="compositionally biased region" description="Basic and acidic residues" evidence="1">
    <location>
        <begin position="79"/>
        <end position="92"/>
    </location>
</feature>
<dbReference type="Proteomes" id="UP000242367">
    <property type="component" value="Unassembled WGS sequence"/>
</dbReference>
<evidence type="ECO:0000313" key="4">
    <source>
        <dbReference type="Proteomes" id="UP000242367"/>
    </source>
</evidence>
<evidence type="ECO:0000256" key="1">
    <source>
        <dbReference type="SAM" id="MobiDB-lite"/>
    </source>
</evidence>
<evidence type="ECO:0000256" key="2">
    <source>
        <dbReference type="SAM" id="Phobius"/>
    </source>
</evidence>
<feature type="transmembrane region" description="Helical" evidence="2">
    <location>
        <begin position="30"/>
        <end position="49"/>
    </location>
</feature>
<dbReference type="Pfam" id="PF11298">
    <property type="entry name" value="DUF3099"/>
    <property type="match status" value="1"/>
</dbReference>
<feature type="transmembrane region" description="Helical" evidence="2">
    <location>
        <begin position="55"/>
        <end position="78"/>
    </location>
</feature>
<protein>
    <recommendedName>
        <fullName evidence="5">DUF3099 domain-containing protein</fullName>
    </recommendedName>
</protein>
<keyword evidence="2" id="KW-0472">Membrane</keyword>
<keyword evidence="2" id="KW-1133">Transmembrane helix</keyword>
<proteinExistence type="predicted"/>
<evidence type="ECO:0000313" key="3">
    <source>
        <dbReference type="EMBL" id="POM22257.1"/>
    </source>
</evidence>
<feature type="region of interest" description="Disordered" evidence="1">
    <location>
        <begin position="79"/>
        <end position="107"/>
    </location>
</feature>
<organism evidence="3 4">
    <name type="scientific">Actinomadura rubteroloni</name>
    <dbReference type="NCBI Taxonomy" id="1926885"/>
    <lineage>
        <taxon>Bacteria</taxon>
        <taxon>Bacillati</taxon>
        <taxon>Actinomycetota</taxon>
        <taxon>Actinomycetes</taxon>
        <taxon>Streptosporangiales</taxon>
        <taxon>Thermomonosporaceae</taxon>
        <taxon>Actinomadura</taxon>
    </lineage>
</organism>
<dbReference type="AlphaFoldDB" id="A0A2P4UB34"/>